<protein>
    <submittedName>
        <fullName evidence="1">Uncharacterized protein</fullName>
    </submittedName>
</protein>
<keyword evidence="2" id="KW-1185">Reference proteome</keyword>
<gene>
    <name evidence="1" type="ORF">BSTOLATCC_MIC6532</name>
</gene>
<organism evidence="1 2">
    <name type="scientific">Blepharisma stoltei</name>
    <dbReference type="NCBI Taxonomy" id="1481888"/>
    <lineage>
        <taxon>Eukaryota</taxon>
        <taxon>Sar</taxon>
        <taxon>Alveolata</taxon>
        <taxon>Ciliophora</taxon>
        <taxon>Postciliodesmatophora</taxon>
        <taxon>Heterotrichea</taxon>
        <taxon>Heterotrichida</taxon>
        <taxon>Blepharismidae</taxon>
        <taxon>Blepharisma</taxon>
    </lineage>
</organism>
<dbReference type="EMBL" id="CAJZBQ010000006">
    <property type="protein sequence ID" value="CAG9312428.1"/>
    <property type="molecule type" value="Genomic_DNA"/>
</dbReference>
<accession>A0AAU9IVS7</accession>
<proteinExistence type="predicted"/>
<reference evidence="1" key="1">
    <citation type="submission" date="2021-09" db="EMBL/GenBank/DDBJ databases">
        <authorList>
            <consortium name="AG Swart"/>
            <person name="Singh M."/>
            <person name="Singh A."/>
            <person name="Seah K."/>
            <person name="Emmerich C."/>
        </authorList>
    </citation>
    <scope>NUCLEOTIDE SEQUENCE</scope>
    <source>
        <strain evidence="1">ATCC30299</strain>
    </source>
</reference>
<name>A0AAU9IVS7_9CILI</name>
<comment type="caution">
    <text evidence="1">The sequence shown here is derived from an EMBL/GenBank/DDBJ whole genome shotgun (WGS) entry which is preliminary data.</text>
</comment>
<evidence type="ECO:0000313" key="2">
    <source>
        <dbReference type="Proteomes" id="UP001162131"/>
    </source>
</evidence>
<dbReference type="Proteomes" id="UP001162131">
    <property type="component" value="Unassembled WGS sequence"/>
</dbReference>
<sequence>MERRAKTIETHLKRIKIPKGLLEESVKIGLECADKVTKLLKVSAAVGLLSASRKRGIPYSVSDVAEMMGIDRKKIFHAFSKMHIGDAITPIETLKTNYLEKFLKEYSGDNSLREKAFELLKLADGETPRAAALSAYNKALDECGYNYEFNTFPMKRKKSYDKLLAQQQELLNAKQPNIIVSKQYSVRLLSLISGMQPPENPSLPSLSLLDLEKQELSDALGLSLSKYAATY</sequence>
<evidence type="ECO:0000313" key="1">
    <source>
        <dbReference type="EMBL" id="CAG9312428.1"/>
    </source>
</evidence>
<dbReference type="AlphaFoldDB" id="A0AAU9IVS7"/>